<organism evidence="2 3">
    <name type="scientific">Leptospira fletcheri</name>
    <dbReference type="NCBI Taxonomy" id="2484981"/>
    <lineage>
        <taxon>Bacteria</taxon>
        <taxon>Pseudomonadati</taxon>
        <taxon>Spirochaetota</taxon>
        <taxon>Spirochaetia</taxon>
        <taxon>Leptospirales</taxon>
        <taxon>Leptospiraceae</taxon>
        <taxon>Leptospira</taxon>
    </lineage>
</organism>
<dbReference type="OrthoDB" id="363356at2"/>
<accession>A0A4R9GLK3</accession>
<feature type="signal peptide" evidence="1">
    <location>
        <begin position="1"/>
        <end position="31"/>
    </location>
</feature>
<dbReference type="EMBL" id="RQET01000001">
    <property type="protein sequence ID" value="TGK13973.1"/>
    <property type="molecule type" value="Genomic_DNA"/>
</dbReference>
<name>A0A4R9GLK3_9LEPT</name>
<feature type="chain" id="PRO_5020479983" evidence="1">
    <location>
        <begin position="32"/>
        <end position="401"/>
    </location>
</feature>
<keyword evidence="3" id="KW-1185">Reference proteome</keyword>
<dbReference type="InterPro" id="IPR058177">
    <property type="entry name" value="LIC11435-like"/>
</dbReference>
<dbReference type="Proteomes" id="UP000298458">
    <property type="component" value="Unassembled WGS sequence"/>
</dbReference>
<sequence>MSNKPFQNTIRISLFSLAAAVWFFLPTSSFAKDSEEGAKLEWSSIPDANGYLVEIKDANGRITRQKTNATQIFMDLRPGTYEHRIGVLNRYGRVSIFSTWIPFEVILSRPPVLTSSTRNAYLAKDFPEVLEIKGRYLNEATKITLKNSNGEELPVKSVEFREPDSLVVSLDKKKIPEGSVSLRLENPRNKVTETEAFLVVAETPERLAALQRQYLPQEPSSKEPFRFDYGALARSAVLPGWGQLYQGKSKVRSFAFPILVATAGAFTYFKGQEYLHAVKDYDAARRTNIMLNSAFAQTGNVAIYPLATINYFQIPSKLGAASSAYHQVELSLGILAALYLANLADAAFFPGSRQVKIEGTDKTATWSPLLRNERDSNGFTYASANQQYLRQRMEVGVQFSW</sequence>
<evidence type="ECO:0000256" key="1">
    <source>
        <dbReference type="SAM" id="SignalP"/>
    </source>
</evidence>
<dbReference type="NCBIfam" id="NF047756">
    <property type="entry name" value="LIC11435_fam"/>
    <property type="match status" value="1"/>
</dbReference>
<evidence type="ECO:0000313" key="3">
    <source>
        <dbReference type="Proteomes" id="UP000298458"/>
    </source>
</evidence>
<reference evidence="2" key="1">
    <citation type="journal article" date="2019" name="PLoS Negl. Trop. Dis.">
        <title>Revisiting the worldwide diversity of Leptospira species in the environment.</title>
        <authorList>
            <person name="Vincent A.T."/>
            <person name="Schiettekatte O."/>
            <person name="Bourhy P."/>
            <person name="Veyrier F.J."/>
            <person name="Picardeau M."/>
        </authorList>
    </citation>
    <scope>NUCLEOTIDE SEQUENCE [LARGE SCALE GENOMIC DNA]</scope>
    <source>
        <strain evidence="2">SSW15</strain>
    </source>
</reference>
<protein>
    <submittedName>
        <fullName evidence="2">Uncharacterized protein</fullName>
    </submittedName>
</protein>
<comment type="caution">
    <text evidence="2">The sequence shown here is derived from an EMBL/GenBank/DDBJ whole genome shotgun (WGS) entry which is preliminary data.</text>
</comment>
<dbReference type="RefSeq" id="WP_135766314.1">
    <property type="nucleotide sequence ID" value="NZ_RQET01000001.1"/>
</dbReference>
<keyword evidence="1" id="KW-0732">Signal</keyword>
<evidence type="ECO:0000313" key="2">
    <source>
        <dbReference type="EMBL" id="TGK13973.1"/>
    </source>
</evidence>
<proteinExistence type="predicted"/>
<dbReference type="AlphaFoldDB" id="A0A4R9GLK3"/>
<gene>
    <name evidence="2" type="ORF">EHO60_01115</name>
</gene>